<dbReference type="SUPFAM" id="SSF56784">
    <property type="entry name" value="HAD-like"/>
    <property type="match status" value="1"/>
</dbReference>
<dbReference type="EMBL" id="JAATOP010000003">
    <property type="protein sequence ID" value="NIY72009.1"/>
    <property type="molecule type" value="Genomic_DNA"/>
</dbReference>
<proteinExistence type="predicted"/>
<keyword evidence="2" id="KW-1185">Reference proteome</keyword>
<evidence type="ECO:0008006" key="3">
    <source>
        <dbReference type="Google" id="ProtNLM"/>
    </source>
</evidence>
<comment type="caution">
    <text evidence="1">The sequence shown here is derived from an EMBL/GenBank/DDBJ whole genome shotgun (WGS) entry which is preliminary data.</text>
</comment>
<organism evidence="1 2">
    <name type="scientific">Marivivens donghaensis</name>
    <dbReference type="NCBI Taxonomy" id="1699413"/>
    <lineage>
        <taxon>Bacteria</taxon>
        <taxon>Pseudomonadati</taxon>
        <taxon>Pseudomonadota</taxon>
        <taxon>Alphaproteobacteria</taxon>
        <taxon>Rhodobacterales</taxon>
        <taxon>Paracoccaceae</taxon>
        <taxon>Marivivens group</taxon>
        <taxon>Marivivens</taxon>
    </lineage>
</organism>
<dbReference type="Gene3D" id="3.40.50.1000">
    <property type="entry name" value="HAD superfamily/HAD-like"/>
    <property type="match status" value="1"/>
</dbReference>
<gene>
    <name evidence="1" type="ORF">HCZ30_06105</name>
</gene>
<protein>
    <recommendedName>
        <fullName evidence="3">Hydrolase of the HAD superfamily</fullName>
    </recommendedName>
</protein>
<evidence type="ECO:0000313" key="1">
    <source>
        <dbReference type="EMBL" id="NIY72009.1"/>
    </source>
</evidence>
<dbReference type="InterPro" id="IPR036412">
    <property type="entry name" value="HAD-like_sf"/>
</dbReference>
<reference evidence="1 2" key="1">
    <citation type="submission" date="2020-03" db="EMBL/GenBank/DDBJ databases">
        <title>Bacterial isolates of synthetic phycosphere.</title>
        <authorList>
            <person name="Fu H."/>
            <person name="Moran M.A."/>
        </authorList>
    </citation>
    <scope>NUCLEOTIDE SEQUENCE [LARGE SCALE GENOMIC DNA]</scope>
    <source>
        <strain evidence="1 2">HF1</strain>
    </source>
</reference>
<name>A0ABX0VYL6_9RHOB</name>
<dbReference type="Proteomes" id="UP000709466">
    <property type="component" value="Unassembled WGS sequence"/>
</dbReference>
<dbReference type="RefSeq" id="WP_167637400.1">
    <property type="nucleotide sequence ID" value="NZ_JAATOP010000003.1"/>
</dbReference>
<accession>A0ABX0VYL6</accession>
<evidence type="ECO:0000313" key="2">
    <source>
        <dbReference type="Proteomes" id="UP000709466"/>
    </source>
</evidence>
<sequence>MVGNNLHRDIRGARRLGIGTIWLNWNDRYDRTPLDPMDQADHEVRTPRDVLALIENELAASGFSD</sequence>
<dbReference type="InterPro" id="IPR023214">
    <property type="entry name" value="HAD_sf"/>
</dbReference>